<dbReference type="Pfam" id="PF12146">
    <property type="entry name" value="Hydrolase_4"/>
    <property type="match status" value="1"/>
</dbReference>
<protein>
    <submittedName>
        <fullName evidence="2">Alpha/beta hydrolase</fullName>
    </submittedName>
</protein>
<gene>
    <name evidence="2" type="ORF">QTN89_01310</name>
</gene>
<organism evidence="2 3">
    <name type="scientific">Roseiconus lacunae</name>
    <dbReference type="NCBI Taxonomy" id="2605694"/>
    <lineage>
        <taxon>Bacteria</taxon>
        <taxon>Pseudomonadati</taxon>
        <taxon>Planctomycetota</taxon>
        <taxon>Planctomycetia</taxon>
        <taxon>Pirellulales</taxon>
        <taxon>Pirellulaceae</taxon>
        <taxon>Roseiconus</taxon>
    </lineage>
</organism>
<comment type="caution">
    <text evidence="2">The sequence shown here is derived from an EMBL/GenBank/DDBJ whole genome shotgun (WGS) entry which is preliminary data.</text>
</comment>
<dbReference type="InterPro" id="IPR000073">
    <property type="entry name" value="AB_hydrolase_1"/>
</dbReference>
<evidence type="ECO:0000313" key="3">
    <source>
        <dbReference type="Proteomes" id="UP001239462"/>
    </source>
</evidence>
<keyword evidence="3" id="KW-1185">Reference proteome</keyword>
<dbReference type="GO" id="GO:0016787">
    <property type="term" value="F:hydrolase activity"/>
    <property type="evidence" value="ECO:0007669"/>
    <property type="project" value="UniProtKB-KW"/>
</dbReference>
<dbReference type="InterPro" id="IPR029058">
    <property type="entry name" value="AB_hydrolase_fold"/>
</dbReference>
<reference evidence="2 3" key="1">
    <citation type="submission" date="2023-06" db="EMBL/GenBank/DDBJ databases">
        <title>Roseiconus lacunae JC819 isolated from Gulf of Mannar region, Tamil Nadu.</title>
        <authorList>
            <person name="Pk S."/>
            <person name="Ch S."/>
            <person name="Ch V.R."/>
        </authorList>
    </citation>
    <scope>NUCLEOTIDE SEQUENCE [LARGE SCALE GENOMIC DNA]</scope>
    <source>
        <strain evidence="2 3">JC819</strain>
    </source>
</reference>
<proteinExistence type="predicted"/>
<dbReference type="SUPFAM" id="SSF53474">
    <property type="entry name" value="alpha/beta-Hydrolases"/>
    <property type="match status" value="1"/>
</dbReference>
<dbReference type="Proteomes" id="UP001239462">
    <property type="component" value="Unassembled WGS sequence"/>
</dbReference>
<name>A0ABT7PC34_9BACT</name>
<evidence type="ECO:0000313" key="2">
    <source>
        <dbReference type="EMBL" id="MDM4014047.1"/>
    </source>
</evidence>
<accession>A0ABT7PC34</accession>
<sequence length="288" mass="31836">MIDLQSDKCEPRRQFTITTADERGLHCRTWADDQCKYVLIVVHGLGEHSGCYDEFGSVMCERGIGVYAFDLHGHGKSPGVRGHAPSLDTLVDDIEAVCNYVSEQHNRDDSGVQVSILGHSMGGHLVLRYVLDQDRCNVARAIVTNPMILPDNPPTKAQSFAAWLTSKVIPRVRMSADIDPSDLTQDEDVLVKLGRDPLMHEQLSIGIGGELMSSGHQLVENANELSIPLLVLRGGDDDLCDVETTDAFCDAAGTLCDSHTFDGLRHSLLLEKEREQVFDSIQQWLLKK</sequence>
<dbReference type="InterPro" id="IPR051044">
    <property type="entry name" value="MAG_DAG_Lipase"/>
</dbReference>
<feature type="domain" description="Serine aminopeptidase S33" evidence="1">
    <location>
        <begin position="36"/>
        <end position="273"/>
    </location>
</feature>
<dbReference type="PANTHER" id="PTHR11614">
    <property type="entry name" value="PHOSPHOLIPASE-RELATED"/>
    <property type="match status" value="1"/>
</dbReference>
<evidence type="ECO:0000259" key="1">
    <source>
        <dbReference type="Pfam" id="PF12146"/>
    </source>
</evidence>
<dbReference type="PRINTS" id="PR00111">
    <property type="entry name" value="ABHYDROLASE"/>
</dbReference>
<dbReference type="RefSeq" id="WP_289161776.1">
    <property type="nucleotide sequence ID" value="NZ_JASZZN010000001.1"/>
</dbReference>
<dbReference type="Gene3D" id="3.40.50.1820">
    <property type="entry name" value="alpha/beta hydrolase"/>
    <property type="match status" value="1"/>
</dbReference>
<dbReference type="InterPro" id="IPR022742">
    <property type="entry name" value="Hydrolase_4"/>
</dbReference>
<keyword evidence="2" id="KW-0378">Hydrolase</keyword>
<dbReference type="EMBL" id="JASZZN010000001">
    <property type="protein sequence ID" value="MDM4014047.1"/>
    <property type="molecule type" value="Genomic_DNA"/>
</dbReference>